<gene>
    <name evidence="3" type="ORF">MY490_20575</name>
</gene>
<dbReference type="RefSeq" id="WP_248267314.1">
    <property type="nucleotide sequence ID" value="NZ_CP096034.1"/>
</dbReference>
<dbReference type="EMBL" id="CP096034">
    <property type="protein sequence ID" value="UPM54107.1"/>
    <property type="molecule type" value="Genomic_DNA"/>
</dbReference>
<evidence type="ECO:0000313" key="3">
    <source>
        <dbReference type="EMBL" id="UPM54107.1"/>
    </source>
</evidence>
<keyword evidence="1" id="KW-0472">Membrane</keyword>
<evidence type="ECO:0000313" key="4">
    <source>
        <dbReference type="Proteomes" id="UP000830639"/>
    </source>
</evidence>
<reference evidence="3 4" key="1">
    <citation type="submission" date="2022-04" db="EMBL/GenBank/DDBJ databases">
        <title>Mechanism of arsenic methylation and mitigation arsenic toxicity by Bacillus sp. LH14 from an Arsenic-Contaminated Paddy Soil.</title>
        <authorList>
            <person name="Wang D."/>
        </authorList>
    </citation>
    <scope>NUCLEOTIDE SEQUENCE [LARGE SCALE GENOMIC DNA]</scope>
    <source>
        <strain evidence="3 4">LH14</strain>
    </source>
</reference>
<proteinExistence type="predicted"/>
<organism evidence="3 4">
    <name type="scientific">Gottfriedia acidiceleris</name>
    <dbReference type="NCBI Taxonomy" id="371036"/>
    <lineage>
        <taxon>Bacteria</taxon>
        <taxon>Bacillati</taxon>
        <taxon>Bacillota</taxon>
        <taxon>Bacilli</taxon>
        <taxon>Bacillales</taxon>
        <taxon>Bacillaceae</taxon>
        <taxon>Gottfriedia</taxon>
    </lineage>
</organism>
<evidence type="ECO:0000256" key="1">
    <source>
        <dbReference type="ARBA" id="ARBA00023136"/>
    </source>
</evidence>
<accession>A0ABY4JN04</accession>
<name>A0ABY4JN04_9BACI</name>
<feature type="region of interest" description="Disordered" evidence="2">
    <location>
        <begin position="74"/>
        <end position="94"/>
    </location>
</feature>
<protein>
    <submittedName>
        <fullName evidence="3">Spore germination protein</fullName>
    </submittedName>
</protein>
<dbReference type="InterPro" id="IPR004995">
    <property type="entry name" value="Spore_Ger"/>
</dbReference>
<dbReference type="Pfam" id="PF03323">
    <property type="entry name" value="GerA"/>
    <property type="match status" value="1"/>
</dbReference>
<dbReference type="Proteomes" id="UP000830639">
    <property type="component" value="Chromosome"/>
</dbReference>
<evidence type="ECO:0000256" key="2">
    <source>
        <dbReference type="SAM" id="MobiDB-lite"/>
    </source>
</evidence>
<sequence length="94" mass="10400">MFLESMIKIEALQSFIIEPILRETKDETGNIVKSYEIKNSAKISELGDSLLDGFCLILEEHCSNGILAAASDKERAITEPPNEQNINGAHDSYS</sequence>
<keyword evidence="4" id="KW-1185">Reference proteome</keyword>